<dbReference type="PANTHER" id="PTHR10209:SF885">
    <property type="entry name" value="2OG-FE(II) OXYGENASE FAMILY, PUTATIVE (AFU_ORTHOLOGUE AFUA_2G00750)-RELATED"/>
    <property type="match status" value="1"/>
</dbReference>
<evidence type="ECO:0000256" key="1">
    <source>
        <dbReference type="ARBA" id="ARBA00008056"/>
    </source>
</evidence>
<dbReference type="PANTHER" id="PTHR10209">
    <property type="entry name" value="OXIDOREDUCTASE, 2OG-FE II OXYGENASE FAMILY PROTEIN"/>
    <property type="match status" value="1"/>
</dbReference>
<name>U5DE90_AMBTC</name>
<dbReference type="PRINTS" id="PR00682">
    <property type="entry name" value="IPNSYNTHASE"/>
</dbReference>
<dbReference type="InterPro" id="IPR026992">
    <property type="entry name" value="DIOX_N"/>
</dbReference>
<keyword evidence="3" id="KW-0560">Oxidoreductase</keyword>
<dbReference type="SUPFAM" id="SSF51197">
    <property type="entry name" value="Clavaminate synthase-like"/>
    <property type="match status" value="1"/>
</dbReference>
<feature type="domain" description="Non-haem dioxygenase N-terminal" evidence="6">
    <location>
        <begin position="2"/>
        <end position="85"/>
    </location>
</feature>
<feature type="domain" description="Isopenicillin N synthase-like Fe(2+) 2OG dioxygenase" evidence="5">
    <location>
        <begin position="157"/>
        <end position="245"/>
    </location>
</feature>
<dbReference type="GO" id="GO:0046872">
    <property type="term" value="F:metal ion binding"/>
    <property type="evidence" value="ECO:0007669"/>
    <property type="project" value="UniProtKB-KW"/>
</dbReference>
<proteinExistence type="inferred from homology"/>
<keyword evidence="2" id="KW-0479">Metal-binding</keyword>
<evidence type="ECO:0000259" key="5">
    <source>
        <dbReference type="Pfam" id="PF03171"/>
    </source>
</evidence>
<dbReference type="Pfam" id="PF14226">
    <property type="entry name" value="DIOX_N"/>
    <property type="match status" value="1"/>
</dbReference>
<dbReference type="Pfam" id="PF03171">
    <property type="entry name" value="2OG-FeII_Oxy"/>
    <property type="match status" value="1"/>
</dbReference>
<organism evidence="7 8">
    <name type="scientific">Amborella trichopoda</name>
    <dbReference type="NCBI Taxonomy" id="13333"/>
    <lineage>
        <taxon>Eukaryota</taxon>
        <taxon>Viridiplantae</taxon>
        <taxon>Streptophyta</taxon>
        <taxon>Embryophyta</taxon>
        <taxon>Tracheophyta</taxon>
        <taxon>Spermatophyta</taxon>
        <taxon>Magnoliopsida</taxon>
        <taxon>Amborellales</taxon>
        <taxon>Amborellaceae</taxon>
        <taxon>Amborella</taxon>
    </lineage>
</organism>
<dbReference type="Gene3D" id="2.60.120.330">
    <property type="entry name" value="B-lactam Antibiotic, Isopenicillin N Synthase, Chain"/>
    <property type="match status" value="1"/>
</dbReference>
<dbReference type="Proteomes" id="UP000017836">
    <property type="component" value="Unassembled WGS sequence"/>
</dbReference>
<dbReference type="OrthoDB" id="288590at2759"/>
<evidence type="ECO:0000313" key="7">
    <source>
        <dbReference type="EMBL" id="ERN18718.1"/>
    </source>
</evidence>
<evidence type="ECO:0000313" key="8">
    <source>
        <dbReference type="Proteomes" id="UP000017836"/>
    </source>
</evidence>
<dbReference type="Gramene" id="ERN18718">
    <property type="protein sequence ID" value="ERN18718"/>
    <property type="gene ID" value="AMTR_s00324p00011200"/>
</dbReference>
<evidence type="ECO:0008006" key="9">
    <source>
        <dbReference type="Google" id="ProtNLM"/>
    </source>
</evidence>
<dbReference type="AlphaFoldDB" id="U5DE90"/>
<protein>
    <recommendedName>
        <fullName evidence="9">Fe2OG dioxygenase domain-containing protein</fullName>
    </recommendedName>
</protein>
<dbReference type="STRING" id="13333.U5DE90"/>
<keyword evidence="4" id="KW-0408">Iron</keyword>
<evidence type="ECO:0000256" key="4">
    <source>
        <dbReference type="ARBA" id="ARBA00023004"/>
    </source>
</evidence>
<sequence length="258" mass="29172">MKAKLAKEVGAAFRDSGFCHSINHCIPKEPTETVTENLKLFFHQPLEEKMKVQLDLTHPVSYNSNDFTNNVRDWVEIYNYLLKDKIEVPVTHELEDTKIMQLHNHGPACPPGFQELLDEYGVRLAKLSFEILELTALSLSLPADRLMPMFADHATINRVNHYEPCPAPDMALGKGWHANVSALTLLSQGQLSGLEIRGQDNEWIKAKSIPHSFTIQIGDLRERYTNGLYKSVENRVAVKEMYSVALAFVSAIKETVEP</sequence>
<comment type="similarity">
    <text evidence="1">Belongs to the iron/ascorbate-dependent oxidoreductase family.</text>
</comment>
<evidence type="ECO:0000256" key="2">
    <source>
        <dbReference type="ARBA" id="ARBA00022723"/>
    </source>
</evidence>
<reference evidence="8" key="1">
    <citation type="journal article" date="2013" name="Science">
        <title>The Amborella genome and the evolution of flowering plants.</title>
        <authorList>
            <consortium name="Amborella Genome Project"/>
        </authorList>
    </citation>
    <scope>NUCLEOTIDE SEQUENCE [LARGE SCALE GENOMIC DNA]</scope>
</reference>
<dbReference type="InterPro" id="IPR027443">
    <property type="entry name" value="IPNS-like_sf"/>
</dbReference>
<evidence type="ECO:0000259" key="6">
    <source>
        <dbReference type="Pfam" id="PF14226"/>
    </source>
</evidence>
<dbReference type="GO" id="GO:0016491">
    <property type="term" value="F:oxidoreductase activity"/>
    <property type="evidence" value="ECO:0007669"/>
    <property type="project" value="UniProtKB-KW"/>
</dbReference>
<gene>
    <name evidence="7" type="ORF">AMTR_s00324p00011200</name>
</gene>
<dbReference type="eggNOG" id="KOG0143">
    <property type="taxonomic scope" value="Eukaryota"/>
</dbReference>
<dbReference type="HOGENOM" id="CLU_010119_16_3_1"/>
<dbReference type="InterPro" id="IPR044861">
    <property type="entry name" value="IPNS-like_FE2OG_OXY"/>
</dbReference>
<keyword evidence="8" id="KW-1185">Reference proteome</keyword>
<accession>U5DE90</accession>
<dbReference type="EMBL" id="KI392080">
    <property type="protein sequence ID" value="ERN18718.1"/>
    <property type="molecule type" value="Genomic_DNA"/>
</dbReference>
<evidence type="ECO:0000256" key="3">
    <source>
        <dbReference type="ARBA" id="ARBA00023002"/>
    </source>
</evidence>